<evidence type="ECO:0000256" key="1">
    <source>
        <dbReference type="SAM" id="MobiDB-lite"/>
    </source>
</evidence>
<dbReference type="AlphaFoldDB" id="A0A4Z2GCK4"/>
<accession>A0A4Z2GCK4</accession>
<name>A0A4Z2GCK4_9TELE</name>
<evidence type="ECO:0000313" key="3">
    <source>
        <dbReference type="Proteomes" id="UP000314294"/>
    </source>
</evidence>
<proteinExistence type="predicted"/>
<sequence>MQPRETEHYSYSCGWMVSSPTSETKRQRHGSAGNTAALFRPTDYKKQRSNWQTCIRARRLTSVLSQQQQGADSREIRCHRPRKVSVQRDGISHRPAK</sequence>
<dbReference type="Proteomes" id="UP000314294">
    <property type="component" value="Unassembled WGS sequence"/>
</dbReference>
<protein>
    <submittedName>
        <fullName evidence="2">Uncharacterized protein</fullName>
    </submittedName>
</protein>
<reference evidence="2 3" key="1">
    <citation type="submission" date="2019-03" db="EMBL/GenBank/DDBJ databases">
        <title>First draft genome of Liparis tanakae, snailfish: a comprehensive survey of snailfish specific genes.</title>
        <authorList>
            <person name="Kim W."/>
            <person name="Song I."/>
            <person name="Jeong J.-H."/>
            <person name="Kim D."/>
            <person name="Kim S."/>
            <person name="Ryu S."/>
            <person name="Song J.Y."/>
            <person name="Lee S.K."/>
        </authorList>
    </citation>
    <scope>NUCLEOTIDE SEQUENCE [LARGE SCALE GENOMIC DNA]</scope>
    <source>
        <tissue evidence="2">Muscle</tissue>
    </source>
</reference>
<comment type="caution">
    <text evidence="2">The sequence shown here is derived from an EMBL/GenBank/DDBJ whole genome shotgun (WGS) entry which is preliminary data.</text>
</comment>
<organism evidence="2 3">
    <name type="scientific">Liparis tanakae</name>
    <name type="common">Tanaka's snailfish</name>
    <dbReference type="NCBI Taxonomy" id="230148"/>
    <lineage>
        <taxon>Eukaryota</taxon>
        <taxon>Metazoa</taxon>
        <taxon>Chordata</taxon>
        <taxon>Craniata</taxon>
        <taxon>Vertebrata</taxon>
        <taxon>Euteleostomi</taxon>
        <taxon>Actinopterygii</taxon>
        <taxon>Neopterygii</taxon>
        <taxon>Teleostei</taxon>
        <taxon>Neoteleostei</taxon>
        <taxon>Acanthomorphata</taxon>
        <taxon>Eupercaria</taxon>
        <taxon>Perciformes</taxon>
        <taxon>Cottioidei</taxon>
        <taxon>Cottales</taxon>
        <taxon>Liparidae</taxon>
        <taxon>Liparis</taxon>
    </lineage>
</organism>
<dbReference type="EMBL" id="SRLO01000620">
    <property type="protein sequence ID" value="TNN50362.1"/>
    <property type="molecule type" value="Genomic_DNA"/>
</dbReference>
<feature type="region of interest" description="Disordered" evidence="1">
    <location>
        <begin position="64"/>
        <end position="97"/>
    </location>
</feature>
<evidence type="ECO:0000313" key="2">
    <source>
        <dbReference type="EMBL" id="TNN50362.1"/>
    </source>
</evidence>
<keyword evidence="3" id="KW-1185">Reference proteome</keyword>
<gene>
    <name evidence="2" type="ORF">EYF80_039444</name>
</gene>